<dbReference type="AlphaFoldDB" id="A0A252CBE7"/>
<evidence type="ECO:0000256" key="5">
    <source>
        <dbReference type="SAM" id="Coils"/>
    </source>
</evidence>
<dbReference type="Proteomes" id="UP000194606">
    <property type="component" value="Unassembled WGS sequence"/>
</dbReference>
<evidence type="ECO:0000256" key="4">
    <source>
        <dbReference type="ARBA" id="ARBA00022777"/>
    </source>
</evidence>
<dbReference type="Pfam" id="PF13589">
    <property type="entry name" value="HATPase_c_3"/>
    <property type="match status" value="1"/>
</dbReference>
<dbReference type="Pfam" id="PF08066">
    <property type="entry name" value="PMC2NT"/>
    <property type="match status" value="1"/>
</dbReference>
<feature type="domain" description="Exosome-associated factor Rrp6 N-terminal" evidence="7">
    <location>
        <begin position="550"/>
        <end position="604"/>
    </location>
</feature>
<dbReference type="RefSeq" id="WP_086583130.1">
    <property type="nucleotide sequence ID" value="NZ_MUIZ01000006.1"/>
</dbReference>
<evidence type="ECO:0000259" key="6">
    <source>
        <dbReference type="Pfam" id="PF02518"/>
    </source>
</evidence>
<accession>A0A252CBE7</accession>
<dbReference type="GO" id="GO:0006396">
    <property type="term" value="P:RNA processing"/>
    <property type="evidence" value="ECO:0007669"/>
    <property type="project" value="InterPro"/>
</dbReference>
<dbReference type="SUPFAM" id="SSF55874">
    <property type="entry name" value="ATPase domain of HSP90 chaperone/DNA topoisomerase II/histidine kinase"/>
    <property type="match status" value="2"/>
</dbReference>
<sequence length="740" mass="85601">MDAEQLHYITEDKILAELLGKQNFSNKEAAILELVKNAYDAGSTKVTLEFKNSVAGLILIITDNGEGLDTESIRNSWMHVGKSTRGYFDNKTKRVYAGSKGVGRFALSRLGEDVEMYSKKEGSVGVTWQTDWEKAFLRLNHSLTTKGTQFIIKGLRDRWTSRSIEPLKNYLSIIYNDDRMVVEIKYGNTISEKVPRLWQEPKIGINYVSEITLSYASDTNCLTGVITSDEFKDSVSKISSKESIFSNKINKNMFDVLRKDIKLLIESDEDHEDDVLDETDFDNEAKELLTKLGDFTAVFYFGMAPTTQKNSDYFEYKRSRLENPYNSGIVLYRNAFSIDSFEGTKDWLGLNDRAVSSPAAATHRTGSWRVRPRNLSGYVEIDKNKNKYIEDLSNRQGIVQNIYFSLLKLIIIEGIKSFETFRQSIIREINDYKIKELKSKKTVPSEKQEVRNIFNNLRNNPEAIKSLTEGEISKVINEYERKEQESTEREQEKKELEEKFRYESQLLNVLATSQLKISSVGHEVKNDRNIIFQTPSDLEEAIRTELDWDELISQDVPFYRNIPELFNSLKDNTNKILNLADAILEETEKDKFKKELYTMDEIAHKIIDKWEYQYKWVNIYIDTDRSAECYISSDYLMVIFDNLILNSIQQNKQKQNLKISIKILLTDRFEFTYEDDGKGLDKKYQSNPMSILEVHESSRPNGHGLGMWILNNTLDKLDGEILEIKGEGGFYISGYFMCEV</sequence>
<organism evidence="8 9">
    <name type="scientific">Lactococcus petauri</name>
    <dbReference type="NCBI Taxonomy" id="1940789"/>
    <lineage>
        <taxon>Bacteria</taxon>
        <taxon>Bacillati</taxon>
        <taxon>Bacillota</taxon>
        <taxon>Bacilli</taxon>
        <taxon>Lactobacillales</taxon>
        <taxon>Streptococcaceae</taxon>
        <taxon>Lactococcus</taxon>
    </lineage>
</organism>
<evidence type="ECO:0000256" key="2">
    <source>
        <dbReference type="ARBA" id="ARBA00012438"/>
    </source>
</evidence>
<evidence type="ECO:0000313" key="8">
    <source>
        <dbReference type="EMBL" id="OUK03874.1"/>
    </source>
</evidence>
<comment type="caution">
    <text evidence="8">The sequence shown here is derived from an EMBL/GenBank/DDBJ whole genome shotgun (WGS) entry which is preliminary data.</text>
</comment>
<dbReference type="InterPro" id="IPR036890">
    <property type="entry name" value="HATPase_C_sf"/>
</dbReference>
<evidence type="ECO:0000256" key="3">
    <source>
        <dbReference type="ARBA" id="ARBA00022679"/>
    </source>
</evidence>
<dbReference type="InterPro" id="IPR050351">
    <property type="entry name" value="BphY/WalK/GraS-like"/>
</dbReference>
<dbReference type="GO" id="GO:0030295">
    <property type="term" value="F:protein kinase activator activity"/>
    <property type="evidence" value="ECO:0007669"/>
    <property type="project" value="TreeGrafter"/>
</dbReference>
<evidence type="ECO:0000313" key="9">
    <source>
        <dbReference type="Proteomes" id="UP000194606"/>
    </source>
</evidence>
<dbReference type="PANTHER" id="PTHR42878:SF14">
    <property type="entry name" value="OSMOLARITY TWO-COMPONENT SYSTEM PROTEIN SSK1"/>
    <property type="match status" value="1"/>
</dbReference>
<reference evidence="8 9" key="1">
    <citation type="submission" date="2017-02" db="EMBL/GenBank/DDBJ databases">
        <authorList>
            <person name="Peterson S.W."/>
        </authorList>
    </citation>
    <scope>NUCLEOTIDE SEQUENCE [LARGE SCALE GENOMIC DNA]</scope>
    <source>
        <strain evidence="8">159469</strain>
    </source>
</reference>
<dbReference type="GO" id="GO:0007234">
    <property type="term" value="P:osmosensory signaling via phosphorelay pathway"/>
    <property type="evidence" value="ECO:0007669"/>
    <property type="project" value="TreeGrafter"/>
</dbReference>
<dbReference type="GO" id="GO:0004673">
    <property type="term" value="F:protein histidine kinase activity"/>
    <property type="evidence" value="ECO:0007669"/>
    <property type="project" value="UniProtKB-EC"/>
</dbReference>
<proteinExistence type="predicted"/>
<feature type="domain" description="Histidine kinase/HSP90-like ATPase" evidence="6">
    <location>
        <begin position="634"/>
        <end position="721"/>
    </location>
</feature>
<dbReference type="InterPro" id="IPR003594">
    <property type="entry name" value="HATPase_dom"/>
</dbReference>
<dbReference type="PANTHER" id="PTHR42878">
    <property type="entry name" value="TWO-COMPONENT HISTIDINE KINASE"/>
    <property type="match status" value="1"/>
</dbReference>
<dbReference type="EMBL" id="MUIZ01000006">
    <property type="protein sequence ID" value="OUK03874.1"/>
    <property type="molecule type" value="Genomic_DNA"/>
</dbReference>
<protein>
    <recommendedName>
        <fullName evidence="2">histidine kinase</fullName>
        <ecNumber evidence="2">2.7.13.3</ecNumber>
    </recommendedName>
</protein>
<feature type="coiled-coil region" evidence="5">
    <location>
        <begin position="465"/>
        <end position="499"/>
    </location>
</feature>
<dbReference type="Gene3D" id="3.30.565.10">
    <property type="entry name" value="Histidine kinase-like ATPase, C-terminal domain"/>
    <property type="match status" value="2"/>
</dbReference>
<keyword evidence="5" id="KW-0175">Coiled coil</keyword>
<comment type="catalytic activity">
    <reaction evidence="1">
        <text>ATP + protein L-histidine = ADP + protein N-phospho-L-histidine.</text>
        <dbReference type="EC" id="2.7.13.3"/>
    </reaction>
</comment>
<gene>
    <name evidence="8" type="ORF">BZZ03_09495</name>
</gene>
<name>A0A252CBE7_9LACT</name>
<dbReference type="Pfam" id="PF02518">
    <property type="entry name" value="HATPase_c"/>
    <property type="match status" value="1"/>
</dbReference>
<dbReference type="GO" id="GO:0000156">
    <property type="term" value="F:phosphorelay response regulator activity"/>
    <property type="evidence" value="ECO:0007669"/>
    <property type="project" value="TreeGrafter"/>
</dbReference>
<keyword evidence="4" id="KW-0418">Kinase</keyword>
<evidence type="ECO:0000259" key="7">
    <source>
        <dbReference type="Pfam" id="PF08066"/>
    </source>
</evidence>
<evidence type="ECO:0000256" key="1">
    <source>
        <dbReference type="ARBA" id="ARBA00000085"/>
    </source>
</evidence>
<keyword evidence="3" id="KW-0808">Transferase</keyword>
<dbReference type="InterPro" id="IPR012588">
    <property type="entry name" value="Exosome-assoc_fac_Rrp6_N"/>
</dbReference>
<dbReference type="EC" id="2.7.13.3" evidence="2"/>